<evidence type="ECO:0000259" key="8">
    <source>
        <dbReference type="Pfam" id="PF00590"/>
    </source>
</evidence>
<dbReference type="InterPro" id="IPR014777">
    <property type="entry name" value="4pyrrole_Mease_sub1"/>
</dbReference>
<dbReference type="GO" id="GO:0032259">
    <property type="term" value="P:methylation"/>
    <property type="evidence" value="ECO:0007669"/>
    <property type="project" value="UniProtKB-KW"/>
</dbReference>
<evidence type="ECO:0000256" key="5">
    <source>
        <dbReference type="ARBA" id="ARBA00022691"/>
    </source>
</evidence>
<dbReference type="KEGG" id="csty:KN1_24530"/>
<feature type="binding site" evidence="6 7">
    <location>
        <begin position="117"/>
        <end position="118"/>
    </location>
    <ligand>
        <name>S-adenosyl-L-methionine</name>
        <dbReference type="ChEBI" id="CHEBI:59789"/>
    </ligand>
</feature>
<reference evidence="9 10" key="1">
    <citation type="submission" date="2021-04" db="EMBL/GenBank/DDBJ databases">
        <title>Complete genome sequence of Stygiolobus sp. KN-1.</title>
        <authorList>
            <person name="Nakamura K."/>
            <person name="Sakai H."/>
            <person name="Kurosawa N."/>
        </authorList>
    </citation>
    <scope>NUCLEOTIDE SEQUENCE [LARGE SCALE GENOMIC DNA]</scope>
    <source>
        <strain evidence="9 10">KN-1</strain>
    </source>
</reference>
<dbReference type="AlphaFoldDB" id="A0A8D5U7S2"/>
<dbReference type="GO" id="GO:0004164">
    <property type="term" value="F:diphthine synthase activity"/>
    <property type="evidence" value="ECO:0007669"/>
    <property type="project" value="UniProtKB-UniRule"/>
</dbReference>
<dbReference type="NCBIfam" id="TIGR00522">
    <property type="entry name" value="dph5"/>
    <property type="match status" value="1"/>
</dbReference>
<feature type="binding site" evidence="6 7">
    <location>
        <position position="92"/>
    </location>
    <ligand>
        <name>S-adenosyl-L-methionine</name>
        <dbReference type="ChEBI" id="CHEBI:59789"/>
    </ligand>
</feature>
<evidence type="ECO:0000256" key="4">
    <source>
        <dbReference type="ARBA" id="ARBA00022679"/>
    </source>
</evidence>
<proteinExistence type="inferred from homology"/>
<keyword evidence="5 6" id="KW-0949">S-adenosyl-L-methionine</keyword>
<feature type="domain" description="Tetrapyrrole methylase" evidence="8">
    <location>
        <begin position="6"/>
        <end position="224"/>
    </location>
</feature>
<dbReference type="EC" id="2.1.1.98" evidence="6"/>
<organism evidence="9 10">
    <name type="scientific">Stygiolobus caldivivus</name>
    <dbReference type="NCBI Taxonomy" id="2824673"/>
    <lineage>
        <taxon>Archaea</taxon>
        <taxon>Thermoproteota</taxon>
        <taxon>Thermoprotei</taxon>
        <taxon>Sulfolobales</taxon>
        <taxon>Sulfolobaceae</taxon>
        <taxon>Stygiolobus</taxon>
    </lineage>
</organism>
<comment type="similarity">
    <text evidence="2 6">Belongs to the diphthine synthase family.</text>
</comment>
<keyword evidence="4 6" id="KW-0808">Transferase</keyword>
<keyword evidence="3 6" id="KW-0489">Methyltransferase</keyword>
<evidence type="ECO:0000256" key="2">
    <source>
        <dbReference type="ARBA" id="ARBA00006729"/>
    </source>
</evidence>
<protein>
    <recommendedName>
        <fullName evidence="6">Diphthine synthase</fullName>
        <ecNumber evidence="6">2.1.1.98</ecNumber>
    </recommendedName>
    <alternativeName>
        <fullName evidence="6">Diphthamide biosynthesis methyltransferase</fullName>
    </alternativeName>
</protein>
<dbReference type="CDD" id="cd11647">
    <property type="entry name" value="DHP5_DphB"/>
    <property type="match status" value="1"/>
</dbReference>
<sequence length="258" mass="29281">MSLLKLIGLGLSSKFITQKAIDELSTSDFIYLDSYTSLSCDINEETVSTLLKKEVPIYRANRTLLENNFKNILSLLDEGKNVAIATIGDPMIATTHSSLVSEVKNRGHGYIIVPGVSVHCYIISKSLLSSYRFGKSVTIVYPFDNKVDTTPYKTLKENQERNLHTIFYLDIRDNTPMNAVEAINLLIKMEEIERKNVLSLDDPIIIGERLGCEDEEVVAMKVHEVFDYKFKPQPHIIVYPSKSLHFMELEGLKCLMKK</sequence>
<dbReference type="HAMAP" id="MF_01084">
    <property type="entry name" value="Diphthine_synth"/>
    <property type="match status" value="1"/>
</dbReference>
<gene>
    <name evidence="6" type="primary">dphB</name>
    <name evidence="9" type="ORF">KN1_24530</name>
</gene>
<comment type="subunit">
    <text evidence="6">Homodimer.</text>
</comment>
<dbReference type="UniPathway" id="UPA00559"/>
<feature type="binding site" evidence="6 7">
    <location>
        <position position="11"/>
    </location>
    <ligand>
        <name>S-adenosyl-L-methionine</name>
        <dbReference type="ChEBI" id="CHEBI:59789"/>
    </ligand>
</feature>
<comment type="function">
    <text evidence="6">S-adenosyl-L-methionine-dependent methyltransferase that catalyzes the trimethylation of the amino group of the modified target histidine residue in translation elongation factor 2 (EF-2), to form an intermediate called diphthine. The three successive methylation reactions represent the second step of diphthamide biosynthesis.</text>
</comment>
<feature type="binding site" evidence="6 7">
    <location>
        <position position="169"/>
    </location>
    <ligand>
        <name>S-adenosyl-L-methionine</name>
        <dbReference type="ChEBI" id="CHEBI:59789"/>
    </ligand>
</feature>
<feature type="binding site" evidence="6 7">
    <location>
        <position position="235"/>
    </location>
    <ligand>
        <name>S-adenosyl-L-methionine</name>
        <dbReference type="ChEBI" id="CHEBI:59789"/>
    </ligand>
</feature>
<comment type="catalytic activity">
    <reaction evidence="6">
        <text>2-[(3S)-amino-3-carboxypropyl]-L-histidyl-[translation elongation factor 2] + 3 S-adenosyl-L-methionine = diphthine-[translation elongation factor 2] + 3 S-adenosyl-L-homocysteine + 3 H(+)</text>
        <dbReference type="Rhea" id="RHEA:36415"/>
        <dbReference type="Rhea" id="RHEA-COMP:9749"/>
        <dbReference type="Rhea" id="RHEA-COMP:10172"/>
        <dbReference type="ChEBI" id="CHEBI:15378"/>
        <dbReference type="ChEBI" id="CHEBI:57856"/>
        <dbReference type="ChEBI" id="CHEBI:59789"/>
        <dbReference type="ChEBI" id="CHEBI:73995"/>
        <dbReference type="ChEBI" id="CHEBI:82696"/>
        <dbReference type="EC" id="2.1.1.98"/>
    </reaction>
</comment>
<dbReference type="PANTHER" id="PTHR10882:SF0">
    <property type="entry name" value="DIPHTHINE METHYL ESTER SYNTHASE"/>
    <property type="match status" value="1"/>
</dbReference>
<dbReference type="PIRSF" id="PIRSF036432">
    <property type="entry name" value="Diphthine_synth"/>
    <property type="match status" value="1"/>
</dbReference>
<dbReference type="InterPro" id="IPR004551">
    <property type="entry name" value="Dphthn_synthase"/>
</dbReference>
<evidence type="ECO:0000313" key="10">
    <source>
        <dbReference type="Proteomes" id="UP000825123"/>
    </source>
</evidence>
<comment type="pathway">
    <text evidence="1 6">Protein modification; peptidyl-diphthamide biosynthesis.</text>
</comment>
<evidence type="ECO:0000313" key="9">
    <source>
        <dbReference type="EMBL" id="BCU71156.1"/>
    </source>
</evidence>
<dbReference type="PANTHER" id="PTHR10882">
    <property type="entry name" value="DIPHTHINE SYNTHASE"/>
    <property type="match status" value="1"/>
</dbReference>
<dbReference type="Gene3D" id="3.40.1010.10">
    <property type="entry name" value="Cobalt-precorrin-4 Transmethylase, Domain 1"/>
    <property type="match status" value="1"/>
</dbReference>
<accession>A0A8D5U7S2</accession>
<name>A0A8D5U7S2_9CREN</name>
<dbReference type="InterPro" id="IPR000878">
    <property type="entry name" value="4pyrrol_Mease"/>
</dbReference>
<dbReference type="EMBL" id="AP024597">
    <property type="protein sequence ID" value="BCU71156.1"/>
    <property type="molecule type" value="Genomic_DNA"/>
</dbReference>
<dbReference type="SUPFAM" id="SSF53790">
    <property type="entry name" value="Tetrapyrrole methylase"/>
    <property type="match status" value="1"/>
</dbReference>
<evidence type="ECO:0000256" key="6">
    <source>
        <dbReference type="HAMAP-Rule" id="MF_01084"/>
    </source>
</evidence>
<dbReference type="Gene3D" id="3.30.950.10">
    <property type="entry name" value="Methyltransferase, Cobalt-precorrin-4 Transmethylase, Domain 2"/>
    <property type="match status" value="1"/>
</dbReference>
<dbReference type="InterPro" id="IPR014776">
    <property type="entry name" value="4pyrrole_Mease_sub2"/>
</dbReference>
<evidence type="ECO:0000256" key="7">
    <source>
        <dbReference type="PIRSR" id="PIRSR036432-1"/>
    </source>
</evidence>
<dbReference type="Proteomes" id="UP000825123">
    <property type="component" value="Chromosome"/>
</dbReference>
<evidence type="ECO:0000256" key="3">
    <source>
        <dbReference type="ARBA" id="ARBA00022603"/>
    </source>
</evidence>
<evidence type="ECO:0000256" key="1">
    <source>
        <dbReference type="ARBA" id="ARBA00005156"/>
    </source>
</evidence>
<feature type="binding site" evidence="6 7">
    <location>
        <position position="89"/>
    </location>
    <ligand>
        <name>S-adenosyl-L-methionine</name>
        <dbReference type="ChEBI" id="CHEBI:59789"/>
    </ligand>
</feature>
<keyword evidence="10" id="KW-1185">Reference proteome</keyword>
<dbReference type="GeneID" id="66164178"/>
<feature type="binding site" evidence="6 7">
    <location>
        <position position="210"/>
    </location>
    <ligand>
        <name>S-adenosyl-L-methionine</name>
        <dbReference type="ChEBI" id="CHEBI:59789"/>
    </ligand>
</feature>
<dbReference type="RefSeq" id="WP_221287898.1">
    <property type="nucleotide sequence ID" value="NZ_AP024597.1"/>
</dbReference>
<dbReference type="InterPro" id="IPR035996">
    <property type="entry name" value="4pyrrol_Methylase_sf"/>
</dbReference>
<dbReference type="Pfam" id="PF00590">
    <property type="entry name" value="TP_methylase"/>
    <property type="match status" value="1"/>
</dbReference>
<dbReference type="GO" id="GO:0017183">
    <property type="term" value="P:protein histidyl modification to diphthamide"/>
    <property type="evidence" value="ECO:0007669"/>
    <property type="project" value="UniProtKB-UniRule"/>
</dbReference>